<sequence length="867" mass="99762">MKKLFLPPAGIVLLMGPSNSGKTTLLESWIKKGYVKPSETVSSDQFRLLVGDTDFIEWTSRPKDEADVLLQEYQTISQKAFETMEYIIETRSKMGKLTIVDATHLYEDDRKRYIDLAKKNHIPCIALLLDVPTETLLERDENREFPRGKKRVKQQAQVFAKSKRSIKREGFRQQYVLTKEDISELEVVRTKNKLELDVGTGIDVIGDIHACYEELIQLLERLGYEPNEEGFYTHPNGRKFLSVGDVMSRGPRSLDSMLFFKRHVEANLAYMIDSNHGWKIARWLGGRNVTLSHGDEKVADEFTRYEEEHGTEKAEALKRELKDFLLEAPSHYILTKNDVRVAVVTHAGIKDEYIGKQSYHISDFCRYGDSEGFYENGKPIRKDWYTNHHTKELIIWGHDCKVQPLVVNNTVNIDQGAVFGGSLTAFQYPEKQFVSVKAKENYSGTEDNPLTQWQKKRLDLPNIARFLNGYSVLTDTYGDIKVLEGTAKSAIDSVSHFTIPIEELIYIPPTMSPTPKPPVLEGYLEHPKEAFDYYQSNGVQTMVVEKKHMGSRGVLLLFKDKETAVHYVGRETLGTIYTRTGRSFFAKDVEEQILSTLNEDLMRSNYFSKYNTDFVLLDAEILPWNLKAKELISSQYAHVAEVALLDRRKLSEKLKKALKHNQSIETWLSEVNLKLKNAEIFNEVFQKYCWNIDGVEGIQIAPFHVLAHSGETFFDKTHLWHMERNAEFSSLSDLFISTDFMVVHDEKSMNKAIEWWESITEEGHEGFVVKPETFIARNEKGKLLQPAIKVRGRKYLHIIYGMDYLMPENLNRLKQRNTGKKQKHALLEFALGIEGITRFVNKDSIERIHECALGTLALEMEPADPRL</sequence>
<evidence type="ECO:0000259" key="2">
    <source>
        <dbReference type="Pfam" id="PF16542"/>
    </source>
</evidence>
<keyword evidence="3" id="KW-0808">Transferase</keyword>
<keyword evidence="3" id="KW-0418">Kinase</keyword>
<dbReference type="Pfam" id="PF16542">
    <property type="entry name" value="PNKP_ligase"/>
    <property type="match status" value="1"/>
</dbReference>
<evidence type="ECO:0000313" key="4">
    <source>
        <dbReference type="Proteomes" id="UP000664578"/>
    </source>
</evidence>
<dbReference type="SUPFAM" id="SSF52540">
    <property type="entry name" value="P-loop containing nucleoside triphosphate hydrolases"/>
    <property type="match status" value="1"/>
</dbReference>
<dbReference type="InterPro" id="IPR027417">
    <property type="entry name" value="P-loop_NTPase"/>
</dbReference>
<organism evidence="3 4">
    <name type="scientific">Priestia flexa</name>
    <dbReference type="NCBI Taxonomy" id="86664"/>
    <lineage>
        <taxon>Bacteria</taxon>
        <taxon>Bacillati</taxon>
        <taxon>Bacillota</taxon>
        <taxon>Bacilli</taxon>
        <taxon>Bacillales</taxon>
        <taxon>Bacillaceae</taxon>
        <taxon>Priestia</taxon>
    </lineage>
</organism>
<dbReference type="InterPro" id="IPR004843">
    <property type="entry name" value="Calcineurin-like_PHP"/>
</dbReference>
<dbReference type="EMBL" id="JAEMWV010000003">
    <property type="protein sequence ID" value="MBN8251265.1"/>
    <property type="molecule type" value="Genomic_DNA"/>
</dbReference>
<reference evidence="3" key="1">
    <citation type="submission" date="2020-12" db="EMBL/GenBank/DDBJ databases">
        <title>PHA producing bacteria isolated from mangrove.</title>
        <authorList>
            <person name="Zheng W."/>
            <person name="Yu S."/>
            <person name="Huang Y."/>
        </authorList>
    </citation>
    <scope>NUCLEOTIDE SEQUENCE</scope>
    <source>
        <strain evidence="3">GN22-4</strain>
    </source>
</reference>
<dbReference type="InterPro" id="IPR029052">
    <property type="entry name" value="Metallo-depent_PP-like"/>
</dbReference>
<dbReference type="NCBIfam" id="TIGR04075">
    <property type="entry name" value="bacter_Pnkp"/>
    <property type="match status" value="1"/>
</dbReference>
<proteinExistence type="predicted"/>
<name>A0A8I1MDN5_9BACI</name>
<dbReference type="CDD" id="cd00882">
    <property type="entry name" value="Ras_like_GTPase"/>
    <property type="match status" value="1"/>
</dbReference>
<dbReference type="RefSeq" id="WP_206782365.1">
    <property type="nucleotide sequence ID" value="NZ_JAEMWV010000003.1"/>
</dbReference>
<dbReference type="Pfam" id="PF13671">
    <property type="entry name" value="AAA_33"/>
    <property type="match status" value="1"/>
</dbReference>
<accession>A0A8I1MDN5</accession>
<dbReference type="Gene3D" id="3.30.470.30">
    <property type="entry name" value="DNA ligase/mRNA capping enzyme"/>
    <property type="match status" value="1"/>
</dbReference>
<dbReference type="GO" id="GO:0016791">
    <property type="term" value="F:phosphatase activity"/>
    <property type="evidence" value="ECO:0007669"/>
    <property type="project" value="TreeGrafter"/>
</dbReference>
<dbReference type="SUPFAM" id="SSF56300">
    <property type="entry name" value="Metallo-dependent phosphatases"/>
    <property type="match status" value="1"/>
</dbReference>
<dbReference type="GO" id="GO:0005737">
    <property type="term" value="C:cytoplasm"/>
    <property type="evidence" value="ECO:0007669"/>
    <property type="project" value="TreeGrafter"/>
</dbReference>
<dbReference type="CDD" id="cd07423">
    <property type="entry name" value="MPP_Prp_like"/>
    <property type="match status" value="1"/>
</dbReference>
<feature type="domain" description="Calcineurin-like phosphoesterase" evidence="1">
    <location>
        <begin position="202"/>
        <end position="400"/>
    </location>
</feature>
<dbReference type="Gene3D" id="3.40.50.300">
    <property type="entry name" value="P-loop containing nucleotide triphosphate hydrolases"/>
    <property type="match status" value="1"/>
</dbReference>
<dbReference type="PANTHER" id="PTHR42850">
    <property type="entry name" value="METALLOPHOSPHOESTERASE"/>
    <property type="match status" value="1"/>
</dbReference>
<comment type="caution">
    <text evidence="3">The sequence shown here is derived from an EMBL/GenBank/DDBJ whole genome shotgun (WGS) entry which is preliminary data.</text>
</comment>
<gene>
    <name evidence="3" type="ORF">JF537_06720</name>
</gene>
<dbReference type="InterPro" id="IPR006186">
    <property type="entry name" value="Ser/Thr-sp_prot-phosphatase"/>
</dbReference>
<dbReference type="InterPro" id="IPR024028">
    <property type="entry name" value="PNKP_bac"/>
</dbReference>
<dbReference type="SUPFAM" id="SSF56091">
    <property type="entry name" value="DNA ligase/mRNA capping enzyme, catalytic domain"/>
    <property type="match status" value="1"/>
</dbReference>
<dbReference type="PRINTS" id="PR00114">
    <property type="entry name" value="STPHPHTASE"/>
</dbReference>
<dbReference type="Proteomes" id="UP000664578">
    <property type="component" value="Unassembled WGS sequence"/>
</dbReference>
<evidence type="ECO:0000259" key="1">
    <source>
        <dbReference type="Pfam" id="PF00149"/>
    </source>
</evidence>
<dbReference type="AlphaFoldDB" id="A0A8I1MDN5"/>
<protein>
    <submittedName>
        <fullName evidence="3">Polynucleotide kinase-phosphatase</fullName>
    </submittedName>
</protein>
<evidence type="ECO:0000313" key="3">
    <source>
        <dbReference type="EMBL" id="MBN8251265.1"/>
    </source>
</evidence>
<dbReference type="InterPro" id="IPR050126">
    <property type="entry name" value="Ap4A_hydrolase"/>
</dbReference>
<dbReference type="Gene3D" id="3.60.21.10">
    <property type="match status" value="1"/>
</dbReference>
<dbReference type="PANTHER" id="PTHR42850:SF7">
    <property type="entry name" value="BIS(5'-NUCLEOSYL)-TETRAPHOSPHATASE PRPE [ASYMMETRICAL]"/>
    <property type="match status" value="1"/>
</dbReference>
<dbReference type="InterPro" id="IPR032380">
    <property type="entry name" value="PNKP_ligase_dom"/>
</dbReference>
<dbReference type="InterPro" id="IPR041780">
    <property type="entry name" value="MPP_PrpE-like"/>
</dbReference>
<dbReference type="Pfam" id="PF00149">
    <property type="entry name" value="Metallophos"/>
    <property type="match status" value="1"/>
</dbReference>
<dbReference type="GO" id="GO:0016301">
    <property type="term" value="F:kinase activity"/>
    <property type="evidence" value="ECO:0007669"/>
    <property type="project" value="UniProtKB-KW"/>
</dbReference>
<feature type="domain" description="Polynucleotide kinase-phosphatase ligase" evidence="2">
    <location>
        <begin position="490"/>
        <end position="862"/>
    </location>
</feature>